<accession>A0A9D4M885</accession>
<proteinExistence type="predicted"/>
<dbReference type="AlphaFoldDB" id="A0A9D4M885"/>
<feature type="compositionally biased region" description="Basic and acidic residues" evidence="1">
    <location>
        <begin position="1"/>
        <end position="18"/>
    </location>
</feature>
<dbReference type="EMBL" id="JAIWYP010000002">
    <property type="protein sequence ID" value="KAH3871044.1"/>
    <property type="molecule type" value="Genomic_DNA"/>
</dbReference>
<dbReference type="Proteomes" id="UP000828390">
    <property type="component" value="Unassembled WGS sequence"/>
</dbReference>
<evidence type="ECO:0000313" key="2">
    <source>
        <dbReference type="EMBL" id="KAH3871044.1"/>
    </source>
</evidence>
<sequence>MLKVRKDFAESKLQERNYKPPVPDPTSGLDSYKLSSQDPDINKLLLTMPSSST</sequence>
<feature type="region of interest" description="Disordered" evidence="1">
    <location>
        <begin position="1"/>
        <end position="53"/>
    </location>
</feature>
<evidence type="ECO:0000313" key="3">
    <source>
        <dbReference type="Proteomes" id="UP000828390"/>
    </source>
</evidence>
<organism evidence="2 3">
    <name type="scientific">Dreissena polymorpha</name>
    <name type="common">Zebra mussel</name>
    <name type="synonym">Mytilus polymorpha</name>
    <dbReference type="NCBI Taxonomy" id="45954"/>
    <lineage>
        <taxon>Eukaryota</taxon>
        <taxon>Metazoa</taxon>
        <taxon>Spiralia</taxon>
        <taxon>Lophotrochozoa</taxon>
        <taxon>Mollusca</taxon>
        <taxon>Bivalvia</taxon>
        <taxon>Autobranchia</taxon>
        <taxon>Heteroconchia</taxon>
        <taxon>Euheterodonta</taxon>
        <taxon>Imparidentia</taxon>
        <taxon>Neoheterodontei</taxon>
        <taxon>Myida</taxon>
        <taxon>Dreissenoidea</taxon>
        <taxon>Dreissenidae</taxon>
        <taxon>Dreissena</taxon>
    </lineage>
</organism>
<evidence type="ECO:0000256" key="1">
    <source>
        <dbReference type="SAM" id="MobiDB-lite"/>
    </source>
</evidence>
<gene>
    <name evidence="2" type="ORF">DPMN_034238</name>
</gene>
<reference evidence="2" key="2">
    <citation type="submission" date="2020-11" db="EMBL/GenBank/DDBJ databases">
        <authorList>
            <person name="McCartney M.A."/>
            <person name="Auch B."/>
            <person name="Kono T."/>
            <person name="Mallez S."/>
            <person name="Becker A."/>
            <person name="Gohl D.M."/>
            <person name="Silverstein K.A.T."/>
            <person name="Koren S."/>
            <person name="Bechman K.B."/>
            <person name="Herman A."/>
            <person name="Abrahante J.E."/>
            <person name="Garbe J."/>
        </authorList>
    </citation>
    <scope>NUCLEOTIDE SEQUENCE</scope>
    <source>
        <strain evidence="2">Duluth1</strain>
        <tissue evidence="2">Whole animal</tissue>
    </source>
</reference>
<protein>
    <submittedName>
        <fullName evidence="2">Uncharacterized protein</fullName>
    </submittedName>
</protein>
<reference evidence="2" key="1">
    <citation type="journal article" date="2019" name="bioRxiv">
        <title>The Genome of the Zebra Mussel, Dreissena polymorpha: A Resource for Invasive Species Research.</title>
        <authorList>
            <person name="McCartney M.A."/>
            <person name="Auch B."/>
            <person name="Kono T."/>
            <person name="Mallez S."/>
            <person name="Zhang Y."/>
            <person name="Obille A."/>
            <person name="Becker A."/>
            <person name="Abrahante J.E."/>
            <person name="Garbe J."/>
            <person name="Badalamenti J.P."/>
            <person name="Herman A."/>
            <person name="Mangelson H."/>
            <person name="Liachko I."/>
            <person name="Sullivan S."/>
            <person name="Sone E.D."/>
            <person name="Koren S."/>
            <person name="Silverstein K.A.T."/>
            <person name="Beckman K.B."/>
            <person name="Gohl D.M."/>
        </authorList>
    </citation>
    <scope>NUCLEOTIDE SEQUENCE</scope>
    <source>
        <strain evidence="2">Duluth1</strain>
        <tissue evidence="2">Whole animal</tissue>
    </source>
</reference>
<comment type="caution">
    <text evidence="2">The sequence shown here is derived from an EMBL/GenBank/DDBJ whole genome shotgun (WGS) entry which is preliminary data.</text>
</comment>
<name>A0A9D4M885_DREPO</name>
<keyword evidence="3" id="KW-1185">Reference proteome</keyword>